<dbReference type="EMBL" id="PDJQ01000001">
    <property type="protein sequence ID" value="PFG74502.1"/>
    <property type="molecule type" value="Genomic_DNA"/>
</dbReference>
<organism evidence="3 4">
    <name type="scientific">Tepidiforma thermophila (strain KCTC 52669 / CGMCC 1.13589 / G233)</name>
    <dbReference type="NCBI Taxonomy" id="2761530"/>
    <lineage>
        <taxon>Bacteria</taxon>
        <taxon>Bacillati</taxon>
        <taxon>Chloroflexota</taxon>
        <taxon>Tepidiformia</taxon>
        <taxon>Tepidiformales</taxon>
        <taxon>Tepidiformaceae</taxon>
        <taxon>Tepidiforma</taxon>
    </lineage>
</organism>
<keyword evidence="1" id="KW-0378">Hydrolase</keyword>
<dbReference type="InterPro" id="IPR035930">
    <property type="entry name" value="FomD-like_sf"/>
</dbReference>
<evidence type="ECO:0000259" key="2">
    <source>
        <dbReference type="Pfam" id="PF04167"/>
    </source>
</evidence>
<reference evidence="3 4" key="1">
    <citation type="submission" date="2017-09" db="EMBL/GenBank/DDBJ databases">
        <title>Sequencing the genomes of two abundant thermophiles in Great Basin hot springs: Thermocrinis jamiesonii and novel Chloroflexi Thermoflexus hugenholtzii.</title>
        <authorList>
            <person name="Hedlund B."/>
        </authorList>
    </citation>
    <scope>NUCLEOTIDE SEQUENCE [LARGE SCALE GENOMIC DNA]</scope>
    <source>
        <strain evidence="3 4">G233</strain>
    </source>
</reference>
<proteinExistence type="predicted"/>
<protein>
    <submittedName>
        <fullName evidence="3">Uncharacterized protein DUF402</fullName>
    </submittedName>
</protein>
<gene>
    <name evidence="3" type="ORF">A9A59_1735</name>
</gene>
<feature type="domain" description="DUF402" evidence="2">
    <location>
        <begin position="57"/>
        <end position="167"/>
    </location>
</feature>
<dbReference type="PANTHER" id="PTHR39159:SF1">
    <property type="entry name" value="UPF0374 PROTEIN YGAC"/>
    <property type="match status" value="1"/>
</dbReference>
<dbReference type="Proteomes" id="UP000223071">
    <property type="component" value="Unassembled WGS sequence"/>
</dbReference>
<dbReference type="RefSeq" id="WP_098503886.1">
    <property type="nucleotide sequence ID" value="NZ_PDJQ01000001.1"/>
</dbReference>
<dbReference type="PANTHER" id="PTHR39159">
    <property type="match status" value="1"/>
</dbReference>
<dbReference type="AlphaFoldDB" id="A0A2A9HH87"/>
<evidence type="ECO:0000313" key="4">
    <source>
        <dbReference type="Proteomes" id="UP000223071"/>
    </source>
</evidence>
<evidence type="ECO:0000256" key="1">
    <source>
        <dbReference type="ARBA" id="ARBA00022801"/>
    </source>
</evidence>
<dbReference type="Pfam" id="PF04167">
    <property type="entry name" value="DUF402"/>
    <property type="match status" value="1"/>
</dbReference>
<comment type="caution">
    <text evidence="3">The sequence shown here is derived from an EMBL/GenBank/DDBJ whole genome shotgun (WGS) entry which is preliminary data.</text>
</comment>
<dbReference type="InterPro" id="IPR007295">
    <property type="entry name" value="DUF402"/>
</dbReference>
<keyword evidence="4" id="KW-1185">Reference proteome</keyword>
<sequence>MNRFEPGAVVALRYITRADSTVGMSWPARVVADTDALVALWIPAGAEYRAWHRPPGEPRRLVPTRWRRETLRLMFPGAAHSVWCSWEDPGRRFRMYYVNFEEPFRRTAIGFDTNDHALDIVVWPDFRWEWKDLDEFEALVASGVFTPDFARAVRAEAGGVITAIERRAAPFDGGWVGWQPPAEWTVPELPAGWDTVPPAPWERRLWAYRPDRGR</sequence>
<dbReference type="InterPro" id="IPR050212">
    <property type="entry name" value="Ntdp-like"/>
</dbReference>
<dbReference type="GO" id="GO:0016787">
    <property type="term" value="F:hydrolase activity"/>
    <property type="evidence" value="ECO:0007669"/>
    <property type="project" value="UniProtKB-KW"/>
</dbReference>
<dbReference type="Gene3D" id="2.40.380.10">
    <property type="entry name" value="FomD-like"/>
    <property type="match status" value="1"/>
</dbReference>
<evidence type="ECO:0000313" key="3">
    <source>
        <dbReference type="EMBL" id="PFG74502.1"/>
    </source>
</evidence>
<dbReference type="SUPFAM" id="SSF159234">
    <property type="entry name" value="FomD-like"/>
    <property type="match status" value="1"/>
</dbReference>
<name>A0A2A9HH87_TEPT2</name>
<accession>A0A2A9HH87</accession>